<keyword evidence="3" id="KW-1185">Reference proteome</keyword>
<dbReference type="SUPFAM" id="SSF51735">
    <property type="entry name" value="NAD(P)-binding Rossmann-fold domains"/>
    <property type="match status" value="1"/>
</dbReference>
<accession>A0AA35X8B7</accession>
<dbReference type="Pfam" id="PF01408">
    <property type="entry name" value="GFO_IDH_MocA"/>
    <property type="match status" value="1"/>
</dbReference>
<dbReference type="Gene3D" id="3.40.50.720">
    <property type="entry name" value="NAD(P)-binding Rossmann-like Domain"/>
    <property type="match status" value="1"/>
</dbReference>
<dbReference type="AlphaFoldDB" id="A0AA35X8B7"/>
<proteinExistence type="predicted"/>
<dbReference type="InterPro" id="IPR036291">
    <property type="entry name" value="NAD(P)-bd_dom_sf"/>
</dbReference>
<dbReference type="PANTHER" id="PTHR43708:SF1">
    <property type="entry name" value="GALACTOSE_LACTOSE METABOLISM REGULATORY PROTEIN GAL80"/>
    <property type="match status" value="1"/>
</dbReference>
<comment type="caution">
    <text evidence="2">The sequence shown here is derived from an EMBL/GenBank/DDBJ whole genome shotgun (WGS) entry which is preliminary data.</text>
</comment>
<dbReference type="EMBL" id="CASHTH010003180">
    <property type="protein sequence ID" value="CAI8041337.1"/>
    <property type="molecule type" value="Genomic_DNA"/>
</dbReference>
<name>A0AA35X8B7_GEOBA</name>
<evidence type="ECO:0000313" key="2">
    <source>
        <dbReference type="EMBL" id="CAI8041337.1"/>
    </source>
</evidence>
<reference evidence="2" key="1">
    <citation type="submission" date="2023-03" db="EMBL/GenBank/DDBJ databases">
        <authorList>
            <person name="Steffen K."/>
            <person name="Cardenas P."/>
        </authorList>
    </citation>
    <scope>NUCLEOTIDE SEQUENCE</scope>
</reference>
<dbReference type="Proteomes" id="UP001174909">
    <property type="component" value="Unassembled WGS sequence"/>
</dbReference>
<organism evidence="2 3">
    <name type="scientific">Geodia barretti</name>
    <name type="common">Barrett's horny sponge</name>
    <dbReference type="NCBI Taxonomy" id="519541"/>
    <lineage>
        <taxon>Eukaryota</taxon>
        <taxon>Metazoa</taxon>
        <taxon>Porifera</taxon>
        <taxon>Demospongiae</taxon>
        <taxon>Heteroscleromorpha</taxon>
        <taxon>Tetractinellida</taxon>
        <taxon>Astrophorina</taxon>
        <taxon>Geodiidae</taxon>
        <taxon>Geodia</taxon>
    </lineage>
</organism>
<dbReference type="GO" id="GO:0000166">
    <property type="term" value="F:nucleotide binding"/>
    <property type="evidence" value="ECO:0007669"/>
    <property type="project" value="InterPro"/>
</dbReference>
<dbReference type="InterPro" id="IPR051317">
    <property type="entry name" value="Gfo/Idh/MocA_oxidoreduct"/>
</dbReference>
<dbReference type="PANTHER" id="PTHR43708">
    <property type="entry name" value="CONSERVED EXPRESSED OXIDOREDUCTASE (EUROFUNG)"/>
    <property type="match status" value="1"/>
</dbReference>
<evidence type="ECO:0000313" key="3">
    <source>
        <dbReference type="Proteomes" id="UP001174909"/>
    </source>
</evidence>
<protein>
    <submittedName>
        <fullName evidence="2">Galactose/lactose metabolism regulatory protein GAL80</fullName>
    </submittedName>
</protein>
<dbReference type="InterPro" id="IPR000683">
    <property type="entry name" value="Gfo/Idh/MocA-like_OxRdtase_N"/>
</dbReference>
<evidence type="ECO:0000259" key="1">
    <source>
        <dbReference type="Pfam" id="PF01408"/>
    </source>
</evidence>
<sequence length="155" mass="16669">MTDKIRVGIIGANANYGWSKRAHLPALLGMDDFELTAVCTSRPETAEESKAFYGAKLAFHDYTEMANHPDVDLVVVSVSVPAHHGMVTAGLNAGKHVFCEWPLGANTDEAVELTSLAHDKGVRTLIGLQARAAPDCCASGNSWRKATWARCFPAT</sequence>
<gene>
    <name evidence="2" type="ORF">GBAR_LOCUS22987</name>
</gene>
<feature type="domain" description="Gfo/Idh/MocA-like oxidoreductase N-terminal" evidence="1">
    <location>
        <begin position="5"/>
        <end position="126"/>
    </location>
</feature>